<protein>
    <submittedName>
        <fullName evidence="1">Uncharacterized protein</fullName>
    </submittedName>
</protein>
<dbReference type="AlphaFoldDB" id="A0A0E9U6L0"/>
<dbReference type="EMBL" id="GBXM01047807">
    <property type="protein sequence ID" value="JAH60770.1"/>
    <property type="molecule type" value="Transcribed_RNA"/>
</dbReference>
<reference evidence="1" key="2">
    <citation type="journal article" date="2015" name="Fish Shellfish Immunol.">
        <title>Early steps in the European eel (Anguilla anguilla)-Vibrio vulnificus interaction in the gills: Role of the RtxA13 toxin.</title>
        <authorList>
            <person name="Callol A."/>
            <person name="Pajuelo D."/>
            <person name="Ebbesson L."/>
            <person name="Teles M."/>
            <person name="MacKenzie S."/>
            <person name="Amaro C."/>
        </authorList>
    </citation>
    <scope>NUCLEOTIDE SEQUENCE</scope>
</reference>
<sequence length="32" mass="3645">MDMQIYYTLLVNFSHQLLGPDITSPHLANKLA</sequence>
<name>A0A0E9U6L0_ANGAN</name>
<reference evidence="1" key="1">
    <citation type="submission" date="2014-11" db="EMBL/GenBank/DDBJ databases">
        <authorList>
            <person name="Amaro Gonzalez C."/>
        </authorList>
    </citation>
    <scope>NUCLEOTIDE SEQUENCE</scope>
</reference>
<accession>A0A0E9U6L0</accession>
<organism evidence="1">
    <name type="scientific">Anguilla anguilla</name>
    <name type="common">European freshwater eel</name>
    <name type="synonym">Muraena anguilla</name>
    <dbReference type="NCBI Taxonomy" id="7936"/>
    <lineage>
        <taxon>Eukaryota</taxon>
        <taxon>Metazoa</taxon>
        <taxon>Chordata</taxon>
        <taxon>Craniata</taxon>
        <taxon>Vertebrata</taxon>
        <taxon>Euteleostomi</taxon>
        <taxon>Actinopterygii</taxon>
        <taxon>Neopterygii</taxon>
        <taxon>Teleostei</taxon>
        <taxon>Anguilliformes</taxon>
        <taxon>Anguillidae</taxon>
        <taxon>Anguilla</taxon>
    </lineage>
</organism>
<evidence type="ECO:0000313" key="1">
    <source>
        <dbReference type="EMBL" id="JAH60770.1"/>
    </source>
</evidence>
<proteinExistence type="predicted"/>